<dbReference type="GeneID" id="108852250"/>
<dbReference type="PROSITE" id="PS50104">
    <property type="entry name" value="TIR"/>
    <property type="match status" value="1"/>
</dbReference>
<protein>
    <submittedName>
        <fullName evidence="4">Uncharacterized protein LOC108852250</fullName>
    </submittedName>
</protein>
<evidence type="ECO:0000313" key="4">
    <source>
        <dbReference type="RefSeq" id="XP_018481255.1"/>
    </source>
</evidence>
<organism evidence="3 4">
    <name type="scientific">Raphanus sativus</name>
    <name type="common">Radish</name>
    <name type="synonym">Raphanus raphanistrum var. sativus</name>
    <dbReference type="NCBI Taxonomy" id="3726"/>
    <lineage>
        <taxon>Eukaryota</taxon>
        <taxon>Viridiplantae</taxon>
        <taxon>Streptophyta</taxon>
        <taxon>Embryophyta</taxon>
        <taxon>Tracheophyta</taxon>
        <taxon>Spermatophyta</taxon>
        <taxon>Magnoliopsida</taxon>
        <taxon>eudicotyledons</taxon>
        <taxon>Gunneridae</taxon>
        <taxon>Pentapetalae</taxon>
        <taxon>rosids</taxon>
        <taxon>malvids</taxon>
        <taxon>Brassicales</taxon>
        <taxon>Brassicaceae</taxon>
        <taxon>Brassiceae</taxon>
        <taxon>Raphanus</taxon>
    </lineage>
</organism>
<dbReference type="InterPro" id="IPR035897">
    <property type="entry name" value="Toll_tir_struct_dom_sf"/>
</dbReference>
<dbReference type="AlphaFoldDB" id="A0A6J0N9T8"/>
<dbReference type="Gene3D" id="3.40.50.10140">
    <property type="entry name" value="Toll/interleukin-1 receptor homology (TIR) domain"/>
    <property type="match status" value="1"/>
</dbReference>
<evidence type="ECO:0000259" key="2">
    <source>
        <dbReference type="PROSITE" id="PS50104"/>
    </source>
</evidence>
<keyword evidence="3" id="KW-1185">Reference proteome</keyword>
<accession>A0A6J0N9T8</accession>
<dbReference type="KEGG" id="rsz:108852250"/>
<dbReference type="PANTHER" id="PTHR32009:SF109">
    <property type="entry name" value="TOLL-INTERLEUKIN-RESISTANCE (TIR) DOMAIN FAMILY PROTEIN"/>
    <property type="match status" value="1"/>
</dbReference>
<feature type="domain" description="TIR" evidence="2">
    <location>
        <begin position="2"/>
        <end position="134"/>
    </location>
</feature>
<evidence type="ECO:0000313" key="3">
    <source>
        <dbReference type="Proteomes" id="UP000504610"/>
    </source>
</evidence>
<proteinExistence type="predicted"/>
<reference evidence="4" key="2">
    <citation type="submission" date="2025-08" db="UniProtKB">
        <authorList>
            <consortium name="RefSeq"/>
        </authorList>
    </citation>
    <scope>IDENTIFICATION</scope>
    <source>
        <tissue evidence="4">Leaf</tissue>
    </source>
</reference>
<gene>
    <name evidence="4" type="primary">LOC108852250</name>
</gene>
<dbReference type="SMART" id="SM00255">
    <property type="entry name" value="TIR"/>
    <property type="match status" value="1"/>
</dbReference>
<name>A0A6J0N9T8_RAPSA</name>
<dbReference type="InterPro" id="IPR000157">
    <property type="entry name" value="TIR_dom"/>
</dbReference>
<dbReference type="Pfam" id="PF01582">
    <property type="entry name" value="TIR"/>
    <property type="match status" value="1"/>
</dbReference>
<evidence type="ECO:0000256" key="1">
    <source>
        <dbReference type="ARBA" id="ARBA00023027"/>
    </source>
</evidence>
<sequence>MQTPQVFINFRGEDERRKLLPHLVYHLKASTSDVNVVTDDEITGQPLKRLFNLIRNSWMVIVIFSVSYLESDWCLNELVEIKRCLQTEKIKFVIPLFYKVTSTEVKEQKGEFGAKFTTLQNSFPGMVNKWTKALVFVAGYGGLTYEEPSPVSELDFIKTVVGKVDRIFAESEPNEIFDKSQLHLSKTLEALNLERSYFQGFMHGSAWKDLISFVQSNNRFEIPLPESSINQFPMNRQRFDLQAQRNESLEDATNILALHMMRKQPQPTLIFSNWDKLDHQTKNYIIYSADMKSKMIKSCNGDVDSKPLFRSNFSPSVEELIRNKTLEPQVWPHRDHRRANSFHDNREPFYPLPSERDWPVEPLVEPPVKPQVQLEPPVKPQVQLPVKPPVETLQVEIQGRNDNTGQRKVVPKRRDDNPGCFTSLCYCLKSCVCLT</sequence>
<dbReference type="SUPFAM" id="SSF52200">
    <property type="entry name" value="Toll/Interleukin receptor TIR domain"/>
    <property type="match status" value="1"/>
</dbReference>
<dbReference type="GO" id="GO:0007165">
    <property type="term" value="P:signal transduction"/>
    <property type="evidence" value="ECO:0007669"/>
    <property type="project" value="InterPro"/>
</dbReference>
<dbReference type="Proteomes" id="UP000504610">
    <property type="component" value="Chromosome 4"/>
</dbReference>
<dbReference type="OrthoDB" id="1104772at2759"/>
<keyword evidence="1" id="KW-0520">NAD</keyword>
<reference evidence="3" key="1">
    <citation type="journal article" date="2019" name="Database">
        <title>The radish genome database (RadishGD): an integrated information resource for radish genomics.</title>
        <authorList>
            <person name="Yu H.J."/>
            <person name="Baek S."/>
            <person name="Lee Y.J."/>
            <person name="Cho A."/>
            <person name="Mun J.H."/>
        </authorList>
    </citation>
    <scope>NUCLEOTIDE SEQUENCE [LARGE SCALE GENOMIC DNA]</scope>
    <source>
        <strain evidence="3">cv. WK10039</strain>
    </source>
</reference>
<dbReference type="PANTHER" id="PTHR32009">
    <property type="entry name" value="TMV RESISTANCE PROTEIN N-LIKE"/>
    <property type="match status" value="1"/>
</dbReference>
<dbReference type="RefSeq" id="XP_018481255.1">
    <property type="nucleotide sequence ID" value="XM_018625753.2"/>
</dbReference>